<dbReference type="RefSeq" id="WP_211464550.1">
    <property type="nucleotide sequence ID" value="NZ_JAGSXH010000008.1"/>
</dbReference>
<keyword evidence="9" id="KW-1185">Reference proteome</keyword>
<dbReference type="GO" id="GO:0016491">
    <property type="term" value="F:oxidoreductase activity"/>
    <property type="evidence" value="ECO:0007669"/>
    <property type="project" value="InterPro"/>
</dbReference>
<name>A0A8J7WM23_9ACTN</name>
<dbReference type="InterPro" id="IPR013766">
    <property type="entry name" value="Thioredoxin_domain"/>
</dbReference>
<evidence type="ECO:0000313" key="9">
    <source>
        <dbReference type="Proteomes" id="UP000677913"/>
    </source>
</evidence>
<keyword evidence="2" id="KW-0201">Cytochrome c-type biogenesis</keyword>
<proteinExistence type="predicted"/>
<reference evidence="8" key="1">
    <citation type="submission" date="2021-04" db="EMBL/GenBank/DDBJ databases">
        <title>Genome based classification of Actinospica acidithermotolerans sp. nov., an actinobacterium isolated from an Indonesian hot spring.</title>
        <authorList>
            <person name="Kusuma A.B."/>
            <person name="Putra K.E."/>
            <person name="Nafisah S."/>
            <person name="Loh J."/>
            <person name="Nouioui I."/>
            <person name="Goodfellow M."/>
        </authorList>
    </citation>
    <scope>NUCLEOTIDE SEQUENCE</scope>
    <source>
        <strain evidence="8">DSM 45618</strain>
    </source>
</reference>
<feature type="signal peptide" evidence="6">
    <location>
        <begin position="1"/>
        <end position="28"/>
    </location>
</feature>
<evidence type="ECO:0000256" key="5">
    <source>
        <dbReference type="ARBA" id="ARBA00023284"/>
    </source>
</evidence>
<evidence type="ECO:0000256" key="1">
    <source>
        <dbReference type="ARBA" id="ARBA00004196"/>
    </source>
</evidence>
<dbReference type="InterPro" id="IPR000866">
    <property type="entry name" value="AhpC/TSA"/>
</dbReference>
<dbReference type="Pfam" id="PF00578">
    <property type="entry name" value="AhpC-TSA"/>
    <property type="match status" value="1"/>
</dbReference>
<keyword evidence="6" id="KW-0732">Signal</keyword>
<protein>
    <submittedName>
        <fullName evidence="8">TlpA family protein disulfide reductase</fullName>
    </submittedName>
</protein>
<dbReference type="PROSITE" id="PS00194">
    <property type="entry name" value="THIOREDOXIN_1"/>
    <property type="match status" value="1"/>
</dbReference>
<evidence type="ECO:0000256" key="6">
    <source>
        <dbReference type="SAM" id="SignalP"/>
    </source>
</evidence>
<dbReference type="SUPFAM" id="SSF52833">
    <property type="entry name" value="Thioredoxin-like"/>
    <property type="match status" value="1"/>
</dbReference>
<dbReference type="InterPro" id="IPR017937">
    <property type="entry name" value="Thioredoxin_CS"/>
</dbReference>
<comment type="subcellular location">
    <subcellularLocation>
        <location evidence="1">Cell envelope</location>
    </subcellularLocation>
</comment>
<comment type="caution">
    <text evidence="8">The sequence shown here is derived from an EMBL/GenBank/DDBJ whole genome shotgun (WGS) entry which is preliminary data.</text>
</comment>
<dbReference type="PANTHER" id="PTHR42852:SF6">
    <property type="entry name" value="THIOL:DISULFIDE INTERCHANGE PROTEIN DSBE"/>
    <property type="match status" value="1"/>
</dbReference>
<dbReference type="AlphaFoldDB" id="A0A8J7WM23"/>
<feature type="chain" id="PRO_5039695769" evidence="6">
    <location>
        <begin position="29"/>
        <end position="199"/>
    </location>
</feature>
<evidence type="ECO:0000313" key="8">
    <source>
        <dbReference type="EMBL" id="MBS2962177.1"/>
    </source>
</evidence>
<dbReference type="Proteomes" id="UP000677913">
    <property type="component" value="Unassembled WGS sequence"/>
</dbReference>
<dbReference type="Gene3D" id="3.40.30.10">
    <property type="entry name" value="Glutaredoxin"/>
    <property type="match status" value="1"/>
</dbReference>
<keyword evidence="3" id="KW-0735">Signal-anchor</keyword>
<evidence type="ECO:0000259" key="7">
    <source>
        <dbReference type="PROSITE" id="PS51352"/>
    </source>
</evidence>
<organism evidence="8 9">
    <name type="scientific">Actinocrinis puniceicyclus</name>
    <dbReference type="NCBI Taxonomy" id="977794"/>
    <lineage>
        <taxon>Bacteria</taxon>
        <taxon>Bacillati</taxon>
        <taxon>Actinomycetota</taxon>
        <taxon>Actinomycetes</taxon>
        <taxon>Catenulisporales</taxon>
        <taxon>Actinospicaceae</taxon>
        <taxon>Actinocrinis</taxon>
    </lineage>
</organism>
<dbReference type="CDD" id="cd02966">
    <property type="entry name" value="TlpA_like_family"/>
    <property type="match status" value="1"/>
</dbReference>
<keyword evidence="5" id="KW-0676">Redox-active center</keyword>
<dbReference type="InterPro" id="IPR036249">
    <property type="entry name" value="Thioredoxin-like_sf"/>
</dbReference>
<feature type="domain" description="Thioredoxin" evidence="7">
    <location>
        <begin position="55"/>
        <end position="197"/>
    </location>
</feature>
<evidence type="ECO:0000256" key="2">
    <source>
        <dbReference type="ARBA" id="ARBA00022748"/>
    </source>
</evidence>
<keyword evidence="4" id="KW-1015">Disulfide bond</keyword>
<keyword evidence="3" id="KW-0812">Transmembrane</keyword>
<dbReference type="PANTHER" id="PTHR42852">
    <property type="entry name" value="THIOL:DISULFIDE INTERCHANGE PROTEIN DSBE"/>
    <property type="match status" value="1"/>
</dbReference>
<dbReference type="PROSITE" id="PS51352">
    <property type="entry name" value="THIOREDOXIN_2"/>
    <property type="match status" value="1"/>
</dbReference>
<dbReference type="GO" id="GO:0017004">
    <property type="term" value="P:cytochrome complex assembly"/>
    <property type="evidence" value="ECO:0007669"/>
    <property type="project" value="UniProtKB-KW"/>
</dbReference>
<evidence type="ECO:0000256" key="4">
    <source>
        <dbReference type="ARBA" id="ARBA00023157"/>
    </source>
</evidence>
<gene>
    <name evidence="8" type="ORF">KGA66_03915</name>
</gene>
<dbReference type="InterPro" id="IPR050553">
    <property type="entry name" value="Thioredoxin_ResA/DsbE_sf"/>
</dbReference>
<evidence type="ECO:0000256" key="3">
    <source>
        <dbReference type="ARBA" id="ARBA00022968"/>
    </source>
</evidence>
<dbReference type="EMBL" id="JAGSXH010000008">
    <property type="protein sequence ID" value="MBS2962177.1"/>
    <property type="molecule type" value="Genomic_DNA"/>
</dbReference>
<sequence length="199" mass="20566">MVVPEAVRSRRRAAAALVCAFMGAAVLAGCSNSVGGAGDTGYVAAAKTGVTNIDPGQREAAPTLSGTTLDGKKLALADYRGKVVVVNVWGSWCAPCRLEAPALEETYQKYQAKGVQFLGINVRDTNASALAFVGADGLTYPSLQDPDETLLLAFKTVVPPTDIPSSIIVDRSGKVATRIIGGTTEPQLAQALDKVLSGS</sequence>
<accession>A0A8J7WM23</accession>
<dbReference type="GO" id="GO:0030313">
    <property type="term" value="C:cell envelope"/>
    <property type="evidence" value="ECO:0007669"/>
    <property type="project" value="UniProtKB-SubCell"/>
</dbReference>
<dbReference type="GO" id="GO:0016209">
    <property type="term" value="F:antioxidant activity"/>
    <property type="evidence" value="ECO:0007669"/>
    <property type="project" value="InterPro"/>
</dbReference>